<gene>
    <name evidence="1" type="ORF">GPUH_LOCUS1669</name>
</gene>
<protein>
    <submittedName>
        <fullName evidence="3">2-Hacid_dh domain-containing protein</fullName>
    </submittedName>
</protein>
<sequence length="78" mass="8789">MGTPETRKAPNILITGTPGFDFISCGRVITEHKLHCGYDGELETYILDEDRLLDHIEVGSSDVILTFSKIRNYVICFI</sequence>
<evidence type="ECO:0000313" key="3">
    <source>
        <dbReference type="WBParaSite" id="GPUH_0000167301-mRNA-1"/>
    </source>
</evidence>
<dbReference type="AlphaFoldDB" id="A0A183CYX8"/>
<evidence type="ECO:0000313" key="2">
    <source>
        <dbReference type="Proteomes" id="UP000271098"/>
    </source>
</evidence>
<reference evidence="1 2" key="2">
    <citation type="submission" date="2018-11" db="EMBL/GenBank/DDBJ databases">
        <authorList>
            <consortium name="Pathogen Informatics"/>
        </authorList>
    </citation>
    <scope>NUCLEOTIDE SEQUENCE [LARGE SCALE GENOMIC DNA]</scope>
</reference>
<evidence type="ECO:0000313" key="1">
    <source>
        <dbReference type="EMBL" id="VDK30668.1"/>
    </source>
</evidence>
<proteinExistence type="predicted"/>
<reference evidence="3" key="1">
    <citation type="submission" date="2016-06" db="UniProtKB">
        <authorList>
            <consortium name="WormBaseParasite"/>
        </authorList>
    </citation>
    <scope>IDENTIFICATION</scope>
</reference>
<dbReference type="InterPro" id="IPR027417">
    <property type="entry name" value="P-loop_NTPase"/>
</dbReference>
<organism evidence="3">
    <name type="scientific">Gongylonema pulchrum</name>
    <dbReference type="NCBI Taxonomy" id="637853"/>
    <lineage>
        <taxon>Eukaryota</taxon>
        <taxon>Metazoa</taxon>
        <taxon>Ecdysozoa</taxon>
        <taxon>Nematoda</taxon>
        <taxon>Chromadorea</taxon>
        <taxon>Rhabditida</taxon>
        <taxon>Spirurina</taxon>
        <taxon>Spiruromorpha</taxon>
        <taxon>Spiruroidea</taxon>
        <taxon>Gongylonematidae</taxon>
        <taxon>Gongylonema</taxon>
    </lineage>
</organism>
<dbReference type="WBParaSite" id="GPUH_0000167301-mRNA-1">
    <property type="protein sequence ID" value="GPUH_0000167301-mRNA-1"/>
    <property type="gene ID" value="GPUH_0000167301"/>
</dbReference>
<accession>A0A183CYX8</accession>
<dbReference type="Proteomes" id="UP000271098">
    <property type="component" value="Unassembled WGS sequence"/>
</dbReference>
<dbReference type="OrthoDB" id="10251185at2759"/>
<dbReference type="Gene3D" id="3.40.50.300">
    <property type="entry name" value="P-loop containing nucleotide triphosphate hydrolases"/>
    <property type="match status" value="1"/>
</dbReference>
<dbReference type="EMBL" id="UYRT01002138">
    <property type="protein sequence ID" value="VDK30668.1"/>
    <property type="molecule type" value="Genomic_DNA"/>
</dbReference>
<keyword evidence="2" id="KW-1185">Reference proteome</keyword>
<name>A0A183CYX8_9BILA</name>